<evidence type="ECO:0000256" key="2">
    <source>
        <dbReference type="ARBA" id="ARBA00004496"/>
    </source>
</evidence>
<gene>
    <name evidence="12" type="ORF">CAPTEDRAFT_190450</name>
</gene>
<evidence type="ECO:0000256" key="9">
    <source>
        <dbReference type="ARBA" id="ARBA00023136"/>
    </source>
</evidence>
<dbReference type="GO" id="GO:0036502">
    <property type="term" value="C:Derlin-1-VIMP complex"/>
    <property type="evidence" value="ECO:0007669"/>
    <property type="project" value="TreeGrafter"/>
</dbReference>
<evidence type="ECO:0000256" key="4">
    <source>
        <dbReference type="ARBA" id="ARBA00022490"/>
    </source>
</evidence>
<keyword evidence="5 11" id="KW-0812">Transmembrane</keyword>
<evidence type="ECO:0000256" key="8">
    <source>
        <dbReference type="ARBA" id="ARBA00022989"/>
    </source>
</evidence>
<keyword evidence="4" id="KW-0963">Cytoplasm</keyword>
<dbReference type="Pfam" id="PF06936">
    <property type="entry name" value="Selenoprotein_S"/>
    <property type="match status" value="1"/>
</dbReference>
<comment type="similarity">
    <text evidence="3">Belongs to the selenoprotein S family.</text>
</comment>
<sequence>MSLRKWIINSRRNDLTVDNIGSKMLGFLQQYGWFVVFGVALAYFLKSKIQPHLDQRRQQTESAAHHKDPDAFMAREEALQAARARMQAKHDEEVQMYAEKQKKKEEERRKAKIDGFDRYQEGKGYRSPLKSNPVQKELLSDLTSDISPHYDSLK</sequence>
<feature type="region of interest" description="Disordered" evidence="10">
    <location>
        <begin position="84"/>
        <end position="154"/>
    </location>
</feature>
<dbReference type="Gene3D" id="6.10.250.2950">
    <property type="match status" value="1"/>
</dbReference>
<protein>
    <recommendedName>
        <fullName evidence="13">Selenoprotein S</fullName>
    </recommendedName>
</protein>
<name>R7TF52_CAPTE</name>
<evidence type="ECO:0000256" key="10">
    <source>
        <dbReference type="SAM" id="MobiDB-lite"/>
    </source>
</evidence>
<evidence type="ECO:0000313" key="12">
    <source>
        <dbReference type="EMBL" id="ELT90181.1"/>
    </source>
</evidence>
<dbReference type="PANTHER" id="PTHR28621">
    <property type="entry name" value="SELENOPROTEIN S"/>
    <property type="match status" value="1"/>
</dbReference>
<evidence type="ECO:0000256" key="3">
    <source>
        <dbReference type="ARBA" id="ARBA00011034"/>
    </source>
</evidence>
<evidence type="ECO:0000256" key="1">
    <source>
        <dbReference type="ARBA" id="ARBA00004389"/>
    </source>
</evidence>
<dbReference type="InParanoid" id="R7TF52"/>
<dbReference type="InterPro" id="IPR009703">
    <property type="entry name" value="Selenoprotein_S"/>
</dbReference>
<dbReference type="OrthoDB" id="75792at2759"/>
<keyword evidence="8 11" id="KW-1133">Transmembrane helix</keyword>
<dbReference type="STRING" id="283909.R7TF52"/>
<dbReference type="GO" id="GO:0036513">
    <property type="term" value="C:Derlin-1 retrotranslocation complex"/>
    <property type="evidence" value="ECO:0007669"/>
    <property type="project" value="TreeGrafter"/>
</dbReference>
<evidence type="ECO:0000256" key="7">
    <source>
        <dbReference type="ARBA" id="ARBA00022933"/>
    </source>
</evidence>
<keyword evidence="9 11" id="KW-0472">Membrane</keyword>
<feature type="transmembrane region" description="Helical" evidence="11">
    <location>
        <begin position="27"/>
        <end position="45"/>
    </location>
</feature>
<dbReference type="EMBL" id="KB311032">
    <property type="protein sequence ID" value="ELT90181.1"/>
    <property type="molecule type" value="Genomic_DNA"/>
</dbReference>
<keyword evidence="6" id="KW-0256">Endoplasmic reticulum</keyword>
<reference evidence="12" key="1">
    <citation type="journal article" date="2013" name="Nature">
        <title>Insights into bilaterian evolution from three spiralian genomes.</title>
        <authorList>
            <person name="Simakov O."/>
            <person name="Marletaz F."/>
            <person name="Cho S.J."/>
            <person name="Edsinger-Gonzales E."/>
            <person name="Havlak P."/>
            <person name="Hellsten U."/>
            <person name="Kuo D.H."/>
            <person name="Larsson T."/>
            <person name="Lv J."/>
            <person name="Arendt D."/>
            <person name="Savage R."/>
            <person name="Osoegawa K."/>
            <person name="de Jong P."/>
            <person name="Grimwood J."/>
            <person name="Chapman J.A."/>
            <person name="Shapiro H."/>
            <person name="Aerts A."/>
            <person name="Otillar R.P."/>
            <person name="Terry A.Y."/>
            <person name="Boore J.L."/>
            <person name="Grigoriev I.V."/>
            <person name="Lindberg D.R."/>
            <person name="Seaver E.C."/>
            <person name="Weisblat D.A."/>
            <person name="Putnam N.H."/>
            <person name="Rokhsar D.S."/>
        </authorList>
    </citation>
    <scope>NUCLEOTIDE SEQUENCE</scope>
    <source>
        <strain evidence="12">I ESC-2004</strain>
    </source>
</reference>
<comment type="subcellular location">
    <subcellularLocation>
        <location evidence="2">Cytoplasm</location>
    </subcellularLocation>
    <subcellularLocation>
        <location evidence="1">Endoplasmic reticulum membrane</location>
        <topology evidence="1">Single-pass membrane protein</topology>
    </subcellularLocation>
</comment>
<dbReference type="GO" id="GO:0030968">
    <property type="term" value="P:endoplasmic reticulum unfolded protein response"/>
    <property type="evidence" value="ECO:0007669"/>
    <property type="project" value="TreeGrafter"/>
</dbReference>
<dbReference type="PANTHER" id="PTHR28621:SF1">
    <property type="entry name" value="SELENOPROTEIN S"/>
    <property type="match status" value="1"/>
</dbReference>
<organism evidence="12">
    <name type="scientific">Capitella teleta</name>
    <name type="common">Polychaete worm</name>
    <dbReference type="NCBI Taxonomy" id="283909"/>
    <lineage>
        <taxon>Eukaryota</taxon>
        <taxon>Metazoa</taxon>
        <taxon>Spiralia</taxon>
        <taxon>Lophotrochozoa</taxon>
        <taxon>Annelida</taxon>
        <taxon>Polychaeta</taxon>
        <taxon>Sedentaria</taxon>
        <taxon>Scolecida</taxon>
        <taxon>Capitellidae</taxon>
        <taxon>Capitella</taxon>
    </lineage>
</organism>
<keyword evidence="7" id="KW-0712">Selenocysteine</keyword>
<dbReference type="AlphaFoldDB" id="R7TF52"/>
<evidence type="ECO:0000256" key="6">
    <source>
        <dbReference type="ARBA" id="ARBA00022824"/>
    </source>
</evidence>
<evidence type="ECO:0000256" key="5">
    <source>
        <dbReference type="ARBA" id="ARBA00022692"/>
    </source>
</evidence>
<proteinExistence type="inferred from homology"/>
<dbReference type="GO" id="GO:0030970">
    <property type="term" value="P:retrograde protein transport, ER to cytosol"/>
    <property type="evidence" value="ECO:0007669"/>
    <property type="project" value="TreeGrafter"/>
</dbReference>
<evidence type="ECO:0000256" key="11">
    <source>
        <dbReference type="SAM" id="Phobius"/>
    </source>
</evidence>
<evidence type="ECO:0008006" key="13">
    <source>
        <dbReference type="Google" id="ProtNLM"/>
    </source>
</evidence>
<feature type="compositionally biased region" description="Basic and acidic residues" evidence="10">
    <location>
        <begin position="88"/>
        <end position="124"/>
    </location>
</feature>
<accession>R7TF52</accession>